<dbReference type="GeneID" id="36594296"/>
<dbReference type="AlphaFoldDB" id="A0A2J6TV68"/>
<name>A0A2J6TV68_9HELO</name>
<reference evidence="2 3" key="1">
    <citation type="submission" date="2016-04" db="EMBL/GenBank/DDBJ databases">
        <title>A degradative enzymes factory behind the ericoid mycorrhizal symbiosis.</title>
        <authorList>
            <consortium name="DOE Joint Genome Institute"/>
            <person name="Martino E."/>
            <person name="Morin E."/>
            <person name="Grelet G."/>
            <person name="Kuo A."/>
            <person name="Kohler A."/>
            <person name="Daghino S."/>
            <person name="Barry K."/>
            <person name="Choi C."/>
            <person name="Cichocki N."/>
            <person name="Clum A."/>
            <person name="Copeland A."/>
            <person name="Hainaut M."/>
            <person name="Haridas S."/>
            <person name="Labutti K."/>
            <person name="Lindquist E."/>
            <person name="Lipzen A."/>
            <person name="Khouja H.-R."/>
            <person name="Murat C."/>
            <person name="Ohm R."/>
            <person name="Olson A."/>
            <person name="Spatafora J."/>
            <person name="Veneault-Fourrey C."/>
            <person name="Henrissat B."/>
            <person name="Grigoriev I."/>
            <person name="Martin F."/>
            <person name="Perotto S."/>
        </authorList>
    </citation>
    <scope>NUCLEOTIDE SEQUENCE [LARGE SCALE GENOMIC DNA]</scope>
    <source>
        <strain evidence="2 3">E</strain>
    </source>
</reference>
<keyword evidence="3" id="KW-1185">Reference proteome</keyword>
<feature type="compositionally biased region" description="Basic residues" evidence="1">
    <location>
        <begin position="168"/>
        <end position="177"/>
    </location>
</feature>
<dbReference type="InParanoid" id="A0A2J6TV68"/>
<dbReference type="EMBL" id="KZ613740">
    <property type="protein sequence ID" value="PMD66907.1"/>
    <property type="molecule type" value="Genomic_DNA"/>
</dbReference>
<accession>A0A2J6TV68</accession>
<evidence type="ECO:0000313" key="2">
    <source>
        <dbReference type="EMBL" id="PMD66907.1"/>
    </source>
</evidence>
<gene>
    <name evidence="2" type="ORF">K444DRAFT_658108</name>
</gene>
<sequence>MVAIPRTLIDTRSAPELLAGAPFILIAVDNDGFLELPGMPLDMDWDRQRIRHRPSLKYLEALLPHGADPCEEYGGSTAWNHVIDRFSEILHDPEVLEACQGSPIWHKTAHLVHNFARRFGRDYRESVELERLCQILEVGYENLEISDDSEDESKDESVDASQDTGYHQHSRKRKWTD</sequence>
<evidence type="ECO:0000313" key="3">
    <source>
        <dbReference type="Proteomes" id="UP000235371"/>
    </source>
</evidence>
<dbReference type="Proteomes" id="UP000235371">
    <property type="component" value="Unassembled WGS sequence"/>
</dbReference>
<protein>
    <submittedName>
        <fullName evidence="2">Uncharacterized protein</fullName>
    </submittedName>
</protein>
<organism evidence="2 3">
    <name type="scientific">Hyaloscypha bicolor E</name>
    <dbReference type="NCBI Taxonomy" id="1095630"/>
    <lineage>
        <taxon>Eukaryota</taxon>
        <taxon>Fungi</taxon>
        <taxon>Dikarya</taxon>
        <taxon>Ascomycota</taxon>
        <taxon>Pezizomycotina</taxon>
        <taxon>Leotiomycetes</taxon>
        <taxon>Helotiales</taxon>
        <taxon>Hyaloscyphaceae</taxon>
        <taxon>Hyaloscypha</taxon>
        <taxon>Hyaloscypha bicolor</taxon>
    </lineage>
</organism>
<feature type="region of interest" description="Disordered" evidence="1">
    <location>
        <begin position="146"/>
        <end position="177"/>
    </location>
</feature>
<proteinExistence type="predicted"/>
<evidence type="ECO:0000256" key="1">
    <source>
        <dbReference type="SAM" id="MobiDB-lite"/>
    </source>
</evidence>
<dbReference type="RefSeq" id="XP_024743811.1">
    <property type="nucleotide sequence ID" value="XM_024886219.1"/>
</dbReference>